<name>A0A6G1L2N3_9PEZI</name>
<proteinExistence type="predicted"/>
<accession>A0A6G1L2N3</accession>
<evidence type="ECO:0000313" key="1">
    <source>
        <dbReference type="EMBL" id="KAF2766852.1"/>
    </source>
</evidence>
<protein>
    <submittedName>
        <fullName evidence="1">Uncharacterized protein</fullName>
    </submittedName>
</protein>
<gene>
    <name evidence="1" type="ORF">EJ03DRAFT_329744</name>
</gene>
<dbReference type="AlphaFoldDB" id="A0A6G1L2N3"/>
<dbReference type="Proteomes" id="UP000799436">
    <property type="component" value="Unassembled WGS sequence"/>
</dbReference>
<sequence>MAAHLVFVVPILPILPLVTALAVFVSLTNVFLHILTDCLQLLHLCSPLTRGDDAFVIFPSE</sequence>
<reference evidence="1" key="1">
    <citation type="journal article" date="2020" name="Stud. Mycol.">
        <title>101 Dothideomycetes genomes: a test case for predicting lifestyles and emergence of pathogens.</title>
        <authorList>
            <person name="Haridas S."/>
            <person name="Albert R."/>
            <person name="Binder M."/>
            <person name="Bloem J."/>
            <person name="Labutti K."/>
            <person name="Salamov A."/>
            <person name="Andreopoulos B."/>
            <person name="Baker S."/>
            <person name="Barry K."/>
            <person name="Bills G."/>
            <person name="Bluhm B."/>
            <person name="Cannon C."/>
            <person name="Castanera R."/>
            <person name="Culley D."/>
            <person name="Daum C."/>
            <person name="Ezra D."/>
            <person name="Gonzalez J."/>
            <person name="Henrissat B."/>
            <person name="Kuo A."/>
            <person name="Liang C."/>
            <person name="Lipzen A."/>
            <person name="Lutzoni F."/>
            <person name="Magnuson J."/>
            <person name="Mondo S."/>
            <person name="Nolan M."/>
            <person name="Ohm R."/>
            <person name="Pangilinan J."/>
            <person name="Park H.-J."/>
            <person name="Ramirez L."/>
            <person name="Alfaro M."/>
            <person name="Sun H."/>
            <person name="Tritt A."/>
            <person name="Yoshinaga Y."/>
            <person name="Zwiers L.-H."/>
            <person name="Turgeon B."/>
            <person name="Goodwin S."/>
            <person name="Spatafora J."/>
            <person name="Crous P."/>
            <person name="Grigoriev I."/>
        </authorList>
    </citation>
    <scope>NUCLEOTIDE SEQUENCE</scope>
    <source>
        <strain evidence="1">CBS 116005</strain>
    </source>
</reference>
<dbReference type="EMBL" id="ML995865">
    <property type="protein sequence ID" value="KAF2766852.1"/>
    <property type="molecule type" value="Genomic_DNA"/>
</dbReference>
<organism evidence="1 2">
    <name type="scientific">Teratosphaeria nubilosa</name>
    <dbReference type="NCBI Taxonomy" id="161662"/>
    <lineage>
        <taxon>Eukaryota</taxon>
        <taxon>Fungi</taxon>
        <taxon>Dikarya</taxon>
        <taxon>Ascomycota</taxon>
        <taxon>Pezizomycotina</taxon>
        <taxon>Dothideomycetes</taxon>
        <taxon>Dothideomycetidae</taxon>
        <taxon>Mycosphaerellales</taxon>
        <taxon>Teratosphaeriaceae</taxon>
        <taxon>Teratosphaeria</taxon>
    </lineage>
</organism>
<keyword evidence="2" id="KW-1185">Reference proteome</keyword>
<evidence type="ECO:0000313" key="2">
    <source>
        <dbReference type="Proteomes" id="UP000799436"/>
    </source>
</evidence>